<dbReference type="EMBL" id="FWFR01000001">
    <property type="protein sequence ID" value="SLN18459.1"/>
    <property type="molecule type" value="Genomic_DNA"/>
</dbReference>
<proteinExistence type="predicted"/>
<reference evidence="1 2" key="1">
    <citation type="submission" date="2017-03" db="EMBL/GenBank/DDBJ databases">
        <authorList>
            <person name="Afonso C.L."/>
            <person name="Miller P.J."/>
            <person name="Scott M.A."/>
            <person name="Spackman E."/>
            <person name="Goraichik I."/>
            <person name="Dimitrov K.M."/>
            <person name="Suarez D.L."/>
            <person name="Swayne D.E."/>
        </authorList>
    </citation>
    <scope>NUCLEOTIDE SEQUENCE [LARGE SCALE GENOMIC DNA]</scope>
    <source>
        <strain evidence="1 2">CECT 7691</strain>
    </source>
</reference>
<organism evidence="1 2">
    <name type="scientific">Oceanibacterium hippocampi</name>
    <dbReference type="NCBI Taxonomy" id="745714"/>
    <lineage>
        <taxon>Bacteria</taxon>
        <taxon>Pseudomonadati</taxon>
        <taxon>Pseudomonadota</taxon>
        <taxon>Alphaproteobacteria</taxon>
        <taxon>Sneathiellales</taxon>
        <taxon>Sneathiellaceae</taxon>
        <taxon>Oceanibacterium</taxon>
    </lineage>
</organism>
<evidence type="ECO:0000313" key="1">
    <source>
        <dbReference type="EMBL" id="SLN18459.1"/>
    </source>
</evidence>
<name>A0A1Y5RJ26_9PROT</name>
<evidence type="ECO:0000313" key="2">
    <source>
        <dbReference type="Proteomes" id="UP000193200"/>
    </source>
</evidence>
<dbReference type="InParanoid" id="A0A1Y5RJ26"/>
<dbReference type="AlphaFoldDB" id="A0A1Y5RJ26"/>
<dbReference type="Proteomes" id="UP000193200">
    <property type="component" value="Unassembled WGS sequence"/>
</dbReference>
<sequence length="69" mass="7401">MNGFGAGPGRETAGEGHQRTARAIRELLLYVRIDARAADFRELADRIDFAVAAADEAVRKAEGGDKGRS</sequence>
<gene>
    <name evidence="1" type="ORF">OCH7691_00395</name>
</gene>
<protein>
    <submittedName>
        <fullName evidence="1">Uncharacterized protein</fullName>
    </submittedName>
</protein>
<accession>A0A1Y5RJ26</accession>
<keyword evidence="2" id="KW-1185">Reference proteome</keyword>